<dbReference type="SMART" id="SM00359">
    <property type="entry name" value="PUA"/>
    <property type="match status" value="1"/>
</dbReference>
<comment type="pathway">
    <text evidence="8">Amino-acid biosynthesis; L-proline biosynthesis; L-glutamate 5-semialdehyde from L-glutamate: step 1/2.</text>
</comment>
<comment type="similarity">
    <text evidence="8">Belongs to the glutamate 5-kinase family.</text>
</comment>
<name>A0A5C5ZJB6_9BACT</name>
<dbReference type="GO" id="GO:0005524">
    <property type="term" value="F:ATP binding"/>
    <property type="evidence" value="ECO:0007669"/>
    <property type="project" value="UniProtKB-KW"/>
</dbReference>
<feature type="binding site" evidence="8">
    <location>
        <position position="146"/>
    </location>
    <ligand>
        <name>substrate</name>
    </ligand>
</feature>
<comment type="subcellular location">
    <subcellularLocation>
        <location evidence="8">Cytoplasm</location>
    </subcellularLocation>
</comment>
<evidence type="ECO:0000256" key="5">
    <source>
        <dbReference type="ARBA" id="ARBA00022741"/>
    </source>
</evidence>
<dbReference type="AlphaFoldDB" id="A0A5C5ZJB6"/>
<gene>
    <name evidence="8 10" type="primary">proB</name>
    <name evidence="10" type="ORF">Mal64_28850</name>
</gene>
<protein>
    <recommendedName>
        <fullName evidence="8">Glutamate 5-kinase</fullName>
        <ecNumber evidence="8">2.7.2.11</ecNumber>
    </recommendedName>
    <alternativeName>
        <fullName evidence="8">Gamma-glutamyl kinase</fullName>
        <shortName evidence="8">GK</shortName>
    </alternativeName>
</protein>
<dbReference type="InterPro" id="IPR002478">
    <property type="entry name" value="PUA"/>
</dbReference>
<accession>A0A5C5ZJB6</accession>
<dbReference type="InterPro" id="IPR001048">
    <property type="entry name" value="Asp/Glu/Uridylate_kinase"/>
</dbReference>
<dbReference type="InterPro" id="IPR036974">
    <property type="entry name" value="PUA_sf"/>
</dbReference>
<comment type="function">
    <text evidence="8">Catalyzes the transfer of a phosphate group to glutamate to form L-glutamate 5-phosphate.</text>
</comment>
<dbReference type="CDD" id="cd21157">
    <property type="entry name" value="PUA_G5K"/>
    <property type="match status" value="1"/>
</dbReference>
<evidence type="ECO:0000313" key="10">
    <source>
        <dbReference type="EMBL" id="TWT87346.1"/>
    </source>
</evidence>
<evidence type="ECO:0000256" key="7">
    <source>
        <dbReference type="ARBA" id="ARBA00022840"/>
    </source>
</evidence>
<dbReference type="CDD" id="cd04242">
    <property type="entry name" value="AAK_G5K_ProB"/>
    <property type="match status" value="1"/>
</dbReference>
<dbReference type="Proteomes" id="UP000315440">
    <property type="component" value="Unassembled WGS sequence"/>
</dbReference>
<dbReference type="Gene3D" id="2.30.130.10">
    <property type="entry name" value="PUA domain"/>
    <property type="match status" value="1"/>
</dbReference>
<dbReference type="RefSeq" id="WP_146401405.1">
    <property type="nucleotide sequence ID" value="NZ_SJPQ01000003.1"/>
</dbReference>
<feature type="domain" description="PUA" evidence="9">
    <location>
        <begin position="291"/>
        <end position="371"/>
    </location>
</feature>
<evidence type="ECO:0000256" key="2">
    <source>
        <dbReference type="ARBA" id="ARBA00022605"/>
    </source>
</evidence>
<dbReference type="GO" id="GO:0005829">
    <property type="term" value="C:cytosol"/>
    <property type="evidence" value="ECO:0007669"/>
    <property type="project" value="TreeGrafter"/>
</dbReference>
<keyword evidence="1 8" id="KW-0963">Cytoplasm</keyword>
<evidence type="ECO:0000256" key="6">
    <source>
        <dbReference type="ARBA" id="ARBA00022777"/>
    </source>
</evidence>
<dbReference type="UniPathway" id="UPA00098">
    <property type="reaction ID" value="UER00359"/>
</dbReference>
<dbReference type="HAMAP" id="MF_00456">
    <property type="entry name" value="ProB"/>
    <property type="match status" value="1"/>
</dbReference>
<keyword evidence="4 8" id="KW-0808">Transferase</keyword>
<dbReference type="GO" id="GO:0004349">
    <property type="term" value="F:glutamate 5-kinase activity"/>
    <property type="evidence" value="ECO:0007669"/>
    <property type="project" value="UniProtKB-UniRule"/>
</dbReference>
<feature type="binding site" evidence="8">
    <location>
        <position position="19"/>
    </location>
    <ligand>
        <name>ATP</name>
        <dbReference type="ChEBI" id="CHEBI:30616"/>
    </ligand>
</feature>
<dbReference type="SUPFAM" id="SSF88697">
    <property type="entry name" value="PUA domain-like"/>
    <property type="match status" value="1"/>
</dbReference>
<dbReference type="Gene3D" id="3.40.1160.10">
    <property type="entry name" value="Acetylglutamate kinase-like"/>
    <property type="match status" value="1"/>
</dbReference>
<organism evidence="10 11">
    <name type="scientific">Pseudobythopirellula maris</name>
    <dbReference type="NCBI Taxonomy" id="2527991"/>
    <lineage>
        <taxon>Bacteria</taxon>
        <taxon>Pseudomonadati</taxon>
        <taxon>Planctomycetota</taxon>
        <taxon>Planctomycetia</taxon>
        <taxon>Pirellulales</taxon>
        <taxon>Lacipirellulaceae</taxon>
        <taxon>Pseudobythopirellula</taxon>
    </lineage>
</organism>
<dbReference type="GO" id="GO:0055129">
    <property type="term" value="P:L-proline biosynthetic process"/>
    <property type="evidence" value="ECO:0007669"/>
    <property type="project" value="UniProtKB-UniRule"/>
</dbReference>
<dbReference type="InterPro" id="IPR015947">
    <property type="entry name" value="PUA-like_sf"/>
</dbReference>
<evidence type="ECO:0000259" key="9">
    <source>
        <dbReference type="SMART" id="SM00359"/>
    </source>
</evidence>
<keyword evidence="11" id="KW-1185">Reference proteome</keyword>
<keyword evidence="2 8" id="KW-0028">Amino-acid biosynthesis</keyword>
<evidence type="ECO:0000313" key="11">
    <source>
        <dbReference type="Proteomes" id="UP000315440"/>
    </source>
</evidence>
<evidence type="ECO:0000256" key="3">
    <source>
        <dbReference type="ARBA" id="ARBA00022650"/>
    </source>
</evidence>
<dbReference type="NCBIfam" id="TIGR01027">
    <property type="entry name" value="proB"/>
    <property type="match status" value="1"/>
</dbReference>
<feature type="binding site" evidence="8">
    <location>
        <begin position="225"/>
        <end position="231"/>
    </location>
    <ligand>
        <name>ATP</name>
        <dbReference type="ChEBI" id="CHEBI:30616"/>
    </ligand>
</feature>
<dbReference type="SUPFAM" id="SSF53633">
    <property type="entry name" value="Carbamate kinase-like"/>
    <property type="match status" value="1"/>
</dbReference>
<dbReference type="InterPro" id="IPR036393">
    <property type="entry name" value="AceGlu_kinase-like_sf"/>
</dbReference>
<feature type="binding site" evidence="8">
    <location>
        <position position="160"/>
    </location>
    <ligand>
        <name>substrate</name>
    </ligand>
</feature>
<dbReference type="EC" id="2.7.2.11" evidence="8"/>
<dbReference type="GO" id="GO:0003723">
    <property type="term" value="F:RNA binding"/>
    <property type="evidence" value="ECO:0007669"/>
    <property type="project" value="InterPro"/>
</dbReference>
<dbReference type="PRINTS" id="PR00474">
    <property type="entry name" value="GLU5KINASE"/>
</dbReference>
<dbReference type="PIRSF" id="PIRSF000729">
    <property type="entry name" value="GK"/>
    <property type="match status" value="1"/>
</dbReference>
<dbReference type="OrthoDB" id="9804434at2"/>
<reference evidence="10 11" key="1">
    <citation type="submission" date="2019-02" db="EMBL/GenBank/DDBJ databases">
        <title>Deep-cultivation of Planctomycetes and their phenomic and genomic characterization uncovers novel biology.</title>
        <authorList>
            <person name="Wiegand S."/>
            <person name="Jogler M."/>
            <person name="Boedeker C."/>
            <person name="Pinto D."/>
            <person name="Vollmers J."/>
            <person name="Rivas-Marin E."/>
            <person name="Kohn T."/>
            <person name="Peeters S.H."/>
            <person name="Heuer A."/>
            <person name="Rast P."/>
            <person name="Oberbeckmann S."/>
            <person name="Bunk B."/>
            <person name="Jeske O."/>
            <person name="Meyerdierks A."/>
            <person name="Storesund J.E."/>
            <person name="Kallscheuer N."/>
            <person name="Luecker S."/>
            <person name="Lage O.M."/>
            <person name="Pohl T."/>
            <person name="Merkel B.J."/>
            <person name="Hornburger P."/>
            <person name="Mueller R.-W."/>
            <person name="Bruemmer F."/>
            <person name="Labrenz M."/>
            <person name="Spormann A.M."/>
            <person name="Op Den Camp H."/>
            <person name="Overmann J."/>
            <person name="Amann R."/>
            <person name="Jetten M.S.M."/>
            <person name="Mascher T."/>
            <person name="Medema M.H."/>
            <person name="Devos D.P."/>
            <person name="Kaster A.-K."/>
            <person name="Ovreas L."/>
            <person name="Rohde M."/>
            <person name="Galperin M.Y."/>
            <person name="Jogler C."/>
        </authorList>
    </citation>
    <scope>NUCLEOTIDE SEQUENCE [LARGE SCALE GENOMIC DNA]</scope>
    <source>
        <strain evidence="10 11">Mal64</strain>
    </source>
</reference>
<evidence type="ECO:0000256" key="8">
    <source>
        <dbReference type="HAMAP-Rule" id="MF_00456"/>
    </source>
</evidence>
<proteinExistence type="inferred from homology"/>
<keyword evidence="3 8" id="KW-0641">Proline biosynthesis</keyword>
<dbReference type="EMBL" id="SJPQ01000003">
    <property type="protein sequence ID" value="TWT87346.1"/>
    <property type="molecule type" value="Genomic_DNA"/>
</dbReference>
<sequence>MTDLLRKSILDAADTVVVKIGTRSLTAPNGALDEAQVVSVADQVAAVVESGRRVVLVSSGAVGAGIARLGLTSRPTDLAQLQAVAAVGQSHMMEAYNRTLEVHGLHAAQVLLTAADLNHRRRYLNIRNTLASLFEWGAVPIINENDTVRTYELRQTFGDNDRLAALVTNLIRAPLLVLLTDVEGLYDGDPASESSRVIPTVERIDDATMSFAGGTAANAGLRLSTGGMGSKLEAARIATEAGEHVVLANGRRPGVLMDLLAGEPVGTLFLAEGESVSSRKRWIGWTVQPAGTLTLDAGAVRAVVSGGSSLLAVGVKRLTGDFKLGDIVALSDESGVEVARGLTNYSADDLRMIAGQPSESFAGILGRCPYSEVIHRNNLVLIGKARTGC</sequence>
<comment type="caution">
    <text evidence="10">The sequence shown here is derived from an EMBL/GenBank/DDBJ whole genome shotgun (WGS) entry which is preliminary data.</text>
</comment>
<dbReference type="InterPro" id="IPR041739">
    <property type="entry name" value="G5K_ProB"/>
</dbReference>
<dbReference type="InterPro" id="IPR001057">
    <property type="entry name" value="Glu/AcGlu_kinase"/>
</dbReference>
<dbReference type="InterPro" id="IPR011529">
    <property type="entry name" value="Glu_5kinase"/>
</dbReference>
<dbReference type="PROSITE" id="PS50890">
    <property type="entry name" value="PUA"/>
    <property type="match status" value="1"/>
</dbReference>
<feature type="binding site" evidence="8">
    <location>
        <position position="59"/>
    </location>
    <ligand>
        <name>substrate</name>
    </ligand>
</feature>
<dbReference type="Pfam" id="PF00696">
    <property type="entry name" value="AA_kinase"/>
    <property type="match status" value="1"/>
</dbReference>
<keyword evidence="6 8" id="KW-0418">Kinase</keyword>
<dbReference type="InterPro" id="IPR005715">
    <property type="entry name" value="Glu_5kinase/COase_Synthase"/>
</dbReference>
<dbReference type="PANTHER" id="PTHR43654">
    <property type="entry name" value="GLUTAMATE 5-KINASE"/>
    <property type="match status" value="1"/>
</dbReference>
<feature type="binding site" evidence="8">
    <location>
        <begin position="180"/>
        <end position="181"/>
    </location>
    <ligand>
        <name>ATP</name>
        <dbReference type="ChEBI" id="CHEBI:30616"/>
    </ligand>
</feature>
<evidence type="ECO:0000256" key="4">
    <source>
        <dbReference type="ARBA" id="ARBA00022679"/>
    </source>
</evidence>
<keyword evidence="5 8" id="KW-0547">Nucleotide-binding</keyword>
<dbReference type="PANTHER" id="PTHR43654:SF1">
    <property type="entry name" value="ISOPENTENYL PHOSPHATE KINASE"/>
    <property type="match status" value="1"/>
</dbReference>
<comment type="catalytic activity">
    <reaction evidence="8">
        <text>L-glutamate + ATP = L-glutamyl 5-phosphate + ADP</text>
        <dbReference type="Rhea" id="RHEA:14877"/>
        <dbReference type="ChEBI" id="CHEBI:29985"/>
        <dbReference type="ChEBI" id="CHEBI:30616"/>
        <dbReference type="ChEBI" id="CHEBI:58274"/>
        <dbReference type="ChEBI" id="CHEBI:456216"/>
        <dbReference type="EC" id="2.7.2.11"/>
    </reaction>
</comment>
<dbReference type="FunFam" id="3.40.1160.10:FF:000018">
    <property type="entry name" value="Glutamate 5-kinase"/>
    <property type="match status" value="1"/>
</dbReference>
<keyword evidence="7 8" id="KW-0067">ATP-binding</keyword>
<dbReference type="Pfam" id="PF01472">
    <property type="entry name" value="PUA"/>
    <property type="match status" value="1"/>
</dbReference>
<evidence type="ECO:0000256" key="1">
    <source>
        <dbReference type="ARBA" id="ARBA00022490"/>
    </source>
</evidence>